<dbReference type="NCBIfam" id="TIGR01498">
    <property type="entry name" value="folK"/>
    <property type="match status" value="1"/>
</dbReference>
<comment type="cofactor">
    <cofactor evidence="4">
        <name>Mg(2+)</name>
        <dbReference type="ChEBI" id="CHEBI:18420"/>
    </cofactor>
</comment>
<gene>
    <name evidence="27" type="primary">FOL1</name>
    <name evidence="27" type="ORF">OHC33_001430</name>
</gene>
<proteinExistence type="inferred from homology"/>
<evidence type="ECO:0000256" key="13">
    <source>
        <dbReference type="ARBA" id="ARBA00022679"/>
    </source>
</evidence>
<evidence type="ECO:0000256" key="6">
    <source>
        <dbReference type="ARBA" id="ARBA00005013"/>
    </source>
</evidence>
<evidence type="ECO:0000256" key="7">
    <source>
        <dbReference type="ARBA" id="ARBA00005051"/>
    </source>
</evidence>
<feature type="compositionally biased region" description="Basic residues" evidence="25">
    <location>
        <begin position="628"/>
        <end position="639"/>
    </location>
</feature>
<dbReference type="EC" id="2.7.6.3" evidence="12"/>
<evidence type="ECO:0000256" key="5">
    <source>
        <dbReference type="ARBA" id="ARBA00004763"/>
    </source>
</evidence>
<feature type="compositionally biased region" description="Polar residues" evidence="25">
    <location>
        <begin position="734"/>
        <end position="745"/>
    </location>
</feature>
<comment type="pathway">
    <text evidence="7">Cofactor biosynthesis; tetrahydrofolate biosynthesis; 2-amino-4-hydroxy-6-hydroxymethyl-7,8-dihydropteridine diphosphate from 7,8-dihydroneopterin triphosphate: step 4/4.</text>
</comment>
<feature type="region of interest" description="Disordered" evidence="25">
    <location>
        <begin position="581"/>
        <end position="825"/>
    </location>
</feature>
<evidence type="ECO:0000256" key="21">
    <source>
        <dbReference type="ARBA" id="ARBA00058009"/>
    </source>
</evidence>
<evidence type="ECO:0000256" key="17">
    <source>
        <dbReference type="ARBA" id="ARBA00022840"/>
    </source>
</evidence>
<dbReference type="GO" id="GO:0016301">
    <property type="term" value="F:kinase activity"/>
    <property type="evidence" value="ECO:0007669"/>
    <property type="project" value="UniProtKB-KW"/>
</dbReference>
<keyword evidence="28" id="KW-1185">Reference proteome</keyword>
<evidence type="ECO:0000313" key="28">
    <source>
        <dbReference type="Proteomes" id="UP001316803"/>
    </source>
</evidence>
<evidence type="ECO:0000256" key="3">
    <source>
        <dbReference type="ARBA" id="ARBA00001353"/>
    </source>
</evidence>
<protein>
    <recommendedName>
        <fullName evidence="23">Folic acid synthesis protein FOL1</fullName>
        <ecNumber evidence="10">2.5.1.15</ecNumber>
        <ecNumber evidence="12">2.7.6.3</ecNumber>
        <ecNumber evidence="11">4.1.2.25</ecNumber>
    </recommendedName>
    <alternativeName>
        <fullName evidence="24">Folic acid synthesis protein fol1</fullName>
    </alternativeName>
</protein>
<evidence type="ECO:0000256" key="10">
    <source>
        <dbReference type="ARBA" id="ARBA00012458"/>
    </source>
</evidence>
<dbReference type="PROSITE" id="PS00794">
    <property type="entry name" value="HPPK"/>
    <property type="match status" value="1"/>
</dbReference>
<dbReference type="Gene3D" id="3.20.20.20">
    <property type="entry name" value="Dihydropteroate synthase-like"/>
    <property type="match status" value="1"/>
</dbReference>
<evidence type="ECO:0000256" key="15">
    <source>
        <dbReference type="ARBA" id="ARBA00022741"/>
    </source>
</evidence>
<evidence type="ECO:0000256" key="18">
    <source>
        <dbReference type="ARBA" id="ARBA00022842"/>
    </source>
</evidence>
<keyword evidence="18" id="KW-0460">Magnesium</keyword>
<dbReference type="PANTHER" id="PTHR20941:SF1">
    <property type="entry name" value="FOLIC ACID SYNTHESIS PROTEIN FOL1"/>
    <property type="match status" value="1"/>
</dbReference>
<dbReference type="PROSITE" id="PS00793">
    <property type="entry name" value="DHPS_2"/>
    <property type="match status" value="1"/>
</dbReference>
<dbReference type="EC" id="2.5.1.15" evidence="10"/>
<dbReference type="PROSITE" id="PS50972">
    <property type="entry name" value="PTERIN_BINDING"/>
    <property type="match status" value="1"/>
</dbReference>
<keyword evidence="20" id="KW-0511">Multifunctional enzyme</keyword>
<keyword evidence="19" id="KW-0289">Folate biosynthesis</keyword>
<feature type="compositionally biased region" description="Basic and acidic residues" evidence="25">
    <location>
        <begin position="756"/>
        <end position="779"/>
    </location>
</feature>
<evidence type="ECO:0000256" key="2">
    <source>
        <dbReference type="ARBA" id="ARBA00000198"/>
    </source>
</evidence>
<dbReference type="Pfam" id="PF00809">
    <property type="entry name" value="Pterin_bind"/>
    <property type="match status" value="1"/>
</dbReference>
<comment type="pathway">
    <text evidence="6">Cofactor biosynthesis; tetrahydrofolate biosynthesis; 2-amino-4-hydroxy-6-hydroxymethyl-7,8-dihydropteridine diphosphate from 7,8-dihydroneopterin triphosphate: step 3/4.</text>
</comment>
<dbReference type="CDD" id="cd00483">
    <property type="entry name" value="HPPK"/>
    <property type="match status" value="1"/>
</dbReference>
<evidence type="ECO:0000256" key="24">
    <source>
        <dbReference type="ARBA" id="ARBA00068111"/>
    </source>
</evidence>
<dbReference type="SUPFAM" id="SSF51717">
    <property type="entry name" value="Dihydropteroate synthetase-like"/>
    <property type="match status" value="1"/>
</dbReference>
<evidence type="ECO:0000256" key="22">
    <source>
        <dbReference type="ARBA" id="ARBA00061548"/>
    </source>
</evidence>
<comment type="catalytic activity">
    <reaction evidence="2">
        <text>6-hydroxymethyl-7,8-dihydropterin + ATP = (7,8-dihydropterin-6-yl)methyl diphosphate + AMP + H(+)</text>
        <dbReference type="Rhea" id="RHEA:11412"/>
        <dbReference type="ChEBI" id="CHEBI:15378"/>
        <dbReference type="ChEBI" id="CHEBI:30616"/>
        <dbReference type="ChEBI" id="CHEBI:44841"/>
        <dbReference type="ChEBI" id="CHEBI:72950"/>
        <dbReference type="ChEBI" id="CHEBI:456215"/>
        <dbReference type="EC" id="2.7.6.3"/>
    </reaction>
</comment>
<comment type="pathway">
    <text evidence="5">Cofactor biosynthesis; tetrahydrofolate biosynthesis; 7,8-dihydrofolate from 2-amino-4-hydroxy-6-hydroxymethyl-7,8-dihydropteridine diphosphate and 4-aminobenzoate: step 1/2.</text>
</comment>
<sequence length="825" mass="91230">MVELQSNQAAAGLPEGASSSFRTTFPDVTPVIRKFDHPYPHLNRVVVAFGSNVGDRVMHIENALASMGAAGLRVIRLSRLYETKAMYYDKQNSFLNGVALIETELTPLELLDTLQKIELEQGRVRSIDKGPRTLDLDIILCGFDRIDHERLKVPHPLMMEREFVLRPLIDVYGRDFRFAAPLPASNHQKTAYVTSSGAALDRLEHFDASMRAITTLSPNHPFLAADDPRQPTLIMSILNITPDSFSDGGKLVPTDIDTIVTTARSHIAQGATILDVGGQSTHPKATMLPAAEELNRVLPALRAIRTIPEVACGKIAVSLDTFYSDVARPCMEEGLVDIINDISAGRLDPKMLSTVAEFQKTIVLMHMRGTPQTMVKMINYGQEGVVNMVAHELAGRVRLALTAGIPPWRIILDPGIGFAKNELQNLELLRAGTDSIAEKSCRDLSGHPWLVGTSRKGFIQRITDSPNPEDRAWGTAGCITAAIAGGARIVRVHDVKEMSKVAKMADALYRVEKESQNERKVDENSVKNMEKQDSLHRAIDDRTTSNLQSSVASMRRQGGTLQQTDADLLITLIERLREKRNDPETGLWQTRTPKLSNTFQAQEQVSDPEPAIGEARDPKAAYETVKTSMRRLQKRKTRLVRVLQKATKQQEQGEHKREKDLDRDDVDFSSGSEASTSGAQSFQEQQGTFSSDKAENSKLRAAQELHLKSKERGQVLDLGLPHKTTYIKSENRNRTASPHRNSAASPEQAEEPSDQQGRKDFEKSSGEEMMDKMPEDEASQKSGGSLSEKHMSAIKADKSREENSKDAAVDKKSLSSTPVSDLAPL</sequence>
<dbReference type="SUPFAM" id="SSF55083">
    <property type="entry name" value="6-hydroxymethyl-7,8-dihydropterin pyrophosphokinase, HPPK"/>
    <property type="match status" value="1"/>
</dbReference>
<evidence type="ECO:0000256" key="16">
    <source>
        <dbReference type="ARBA" id="ARBA00022777"/>
    </source>
</evidence>
<feature type="compositionally biased region" description="Basic and acidic residues" evidence="25">
    <location>
        <begin position="787"/>
        <end position="813"/>
    </location>
</feature>
<comment type="catalytic activity">
    <reaction evidence="3">
        <text>7,8-dihydroneopterin = 6-hydroxymethyl-7,8-dihydropterin + glycolaldehyde</text>
        <dbReference type="Rhea" id="RHEA:10540"/>
        <dbReference type="ChEBI" id="CHEBI:17001"/>
        <dbReference type="ChEBI" id="CHEBI:17071"/>
        <dbReference type="ChEBI" id="CHEBI:44841"/>
        <dbReference type="EC" id="4.1.2.25"/>
    </reaction>
</comment>
<dbReference type="Proteomes" id="UP001316803">
    <property type="component" value="Unassembled WGS sequence"/>
</dbReference>
<feature type="domain" description="Pterin-binding" evidence="26">
    <location>
        <begin position="232"/>
        <end position="503"/>
    </location>
</feature>
<evidence type="ECO:0000256" key="1">
    <source>
        <dbReference type="ARBA" id="ARBA00000012"/>
    </source>
</evidence>
<evidence type="ECO:0000256" key="23">
    <source>
        <dbReference type="ARBA" id="ARBA00067568"/>
    </source>
</evidence>
<evidence type="ECO:0000256" key="20">
    <source>
        <dbReference type="ARBA" id="ARBA00023268"/>
    </source>
</evidence>
<comment type="catalytic activity">
    <reaction evidence="1">
        <text>(7,8-dihydropterin-6-yl)methyl diphosphate + 4-aminobenzoate = 7,8-dihydropteroate + diphosphate</text>
        <dbReference type="Rhea" id="RHEA:19949"/>
        <dbReference type="ChEBI" id="CHEBI:17836"/>
        <dbReference type="ChEBI" id="CHEBI:17839"/>
        <dbReference type="ChEBI" id="CHEBI:33019"/>
        <dbReference type="ChEBI" id="CHEBI:72950"/>
        <dbReference type="EC" id="2.5.1.15"/>
    </reaction>
</comment>
<evidence type="ECO:0000256" key="4">
    <source>
        <dbReference type="ARBA" id="ARBA00001946"/>
    </source>
</evidence>
<feature type="compositionally biased region" description="Polar residues" evidence="25">
    <location>
        <begin position="587"/>
        <end position="605"/>
    </location>
</feature>
<keyword evidence="15" id="KW-0547">Nucleotide-binding</keyword>
<dbReference type="GO" id="GO:0004156">
    <property type="term" value="F:dihydropteroate synthase activity"/>
    <property type="evidence" value="ECO:0007669"/>
    <property type="project" value="UniProtKB-EC"/>
</dbReference>
<organism evidence="27 28">
    <name type="scientific">Knufia fluminis</name>
    <dbReference type="NCBI Taxonomy" id="191047"/>
    <lineage>
        <taxon>Eukaryota</taxon>
        <taxon>Fungi</taxon>
        <taxon>Dikarya</taxon>
        <taxon>Ascomycota</taxon>
        <taxon>Pezizomycotina</taxon>
        <taxon>Eurotiomycetes</taxon>
        <taxon>Chaetothyriomycetidae</taxon>
        <taxon>Chaetothyriales</taxon>
        <taxon>Trichomeriaceae</taxon>
        <taxon>Knufia</taxon>
    </lineage>
</organism>
<feature type="compositionally biased region" description="Basic and acidic residues" evidence="25">
    <location>
        <begin position="515"/>
        <end position="543"/>
    </location>
</feature>
<dbReference type="EC" id="4.1.2.25" evidence="11"/>
<comment type="caution">
    <text evidence="27">The sequence shown here is derived from an EMBL/GenBank/DDBJ whole genome shotgun (WGS) entry which is preliminary data.</text>
</comment>
<dbReference type="GO" id="GO:0046656">
    <property type="term" value="P:folic acid biosynthetic process"/>
    <property type="evidence" value="ECO:0007669"/>
    <property type="project" value="UniProtKB-KW"/>
</dbReference>
<dbReference type="AlphaFoldDB" id="A0AAN8EZB1"/>
<feature type="compositionally biased region" description="Polar residues" evidence="25">
    <location>
        <begin position="669"/>
        <end position="691"/>
    </location>
</feature>
<feature type="compositionally biased region" description="Basic and acidic residues" evidence="25">
    <location>
        <begin position="692"/>
        <end position="714"/>
    </location>
</feature>
<evidence type="ECO:0000256" key="11">
    <source>
        <dbReference type="ARBA" id="ARBA00013043"/>
    </source>
</evidence>
<evidence type="ECO:0000259" key="26">
    <source>
        <dbReference type="PROSITE" id="PS50972"/>
    </source>
</evidence>
<dbReference type="InterPro" id="IPR011005">
    <property type="entry name" value="Dihydropteroate_synth-like_sf"/>
</dbReference>
<evidence type="ECO:0000256" key="8">
    <source>
        <dbReference type="ARBA" id="ARBA00009640"/>
    </source>
</evidence>
<comment type="similarity">
    <text evidence="22">In the central section; belongs to the HPPK family.</text>
</comment>
<keyword evidence="14" id="KW-0479">Metal-binding</keyword>
<feature type="region of interest" description="Disordered" evidence="25">
    <location>
        <begin position="515"/>
        <end position="560"/>
    </location>
</feature>
<dbReference type="InterPro" id="IPR045031">
    <property type="entry name" value="DHP_synth-like"/>
</dbReference>
<keyword evidence="16" id="KW-0418">Kinase</keyword>
<dbReference type="GO" id="GO:0046654">
    <property type="term" value="P:tetrahydrofolate biosynthetic process"/>
    <property type="evidence" value="ECO:0007669"/>
    <property type="project" value="TreeGrafter"/>
</dbReference>
<dbReference type="InterPro" id="IPR000489">
    <property type="entry name" value="Pterin-binding_dom"/>
</dbReference>
<dbReference type="InterPro" id="IPR000550">
    <property type="entry name" value="Hppk"/>
</dbReference>
<dbReference type="EMBL" id="JAKLMC020000003">
    <property type="protein sequence ID" value="KAK5957061.1"/>
    <property type="molecule type" value="Genomic_DNA"/>
</dbReference>
<dbReference type="CDD" id="cd00739">
    <property type="entry name" value="DHPS"/>
    <property type="match status" value="1"/>
</dbReference>
<evidence type="ECO:0000313" key="27">
    <source>
        <dbReference type="EMBL" id="KAK5957061.1"/>
    </source>
</evidence>
<evidence type="ECO:0000256" key="12">
    <source>
        <dbReference type="ARBA" id="ARBA00013253"/>
    </source>
</evidence>
<dbReference type="Pfam" id="PF01288">
    <property type="entry name" value="HPPK"/>
    <property type="match status" value="1"/>
</dbReference>
<dbReference type="PANTHER" id="PTHR20941">
    <property type="entry name" value="FOLATE SYNTHESIS PROTEINS"/>
    <property type="match status" value="1"/>
</dbReference>
<feature type="compositionally biased region" description="Basic and acidic residues" evidence="25">
    <location>
        <begin position="651"/>
        <end position="662"/>
    </location>
</feature>
<dbReference type="GO" id="GO:0046872">
    <property type="term" value="F:metal ion binding"/>
    <property type="evidence" value="ECO:0007669"/>
    <property type="project" value="UniProtKB-KW"/>
</dbReference>
<dbReference type="NCBIfam" id="TIGR01496">
    <property type="entry name" value="DHPS"/>
    <property type="match status" value="1"/>
</dbReference>
<evidence type="ECO:0000256" key="14">
    <source>
        <dbReference type="ARBA" id="ARBA00022723"/>
    </source>
</evidence>
<comment type="similarity">
    <text evidence="8">In the N-terminal section; belongs to the DHNA family.</text>
</comment>
<evidence type="ECO:0000256" key="25">
    <source>
        <dbReference type="SAM" id="MobiDB-lite"/>
    </source>
</evidence>
<dbReference type="InterPro" id="IPR035907">
    <property type="entry name" value="Hppk_sf"/>
</dbReference>
<dbReference type="Gene3D" id="3.30.70.560">
    <property type="entry name" value="7,8-Dihydro-6-hydroxymethylpterin-pyrophosphokinase HPPK"/>
    <property type="match status" value="1"/>
</dbReference>
<name>A0AAN8EZB1_9EURO</name>
<reference evidence="27 28" key="1">
    <citation type="submission" date="2022-12" db="EMBL/GenBank/DDBJ databases">
        <title>Genomic features and morphological characterization of a novel Knufia sp. strain isolated from spacecraft assembly facility.</title>
        <authorList>
            <person name="Teixeira M."/>
            <person name="Chander A.M."/>
            <person name="Stajich J.E."/>
            <person name="Venkateswaran K."/>
        </authorList>
    </citation>
    <scope>NUCLEOTIDE SEQUENCE [LARGE SCALE GENOMIC DNA]</scope>
    <source>
        <strain evidence="27 28">FJI-L2-BK-P2</strain>
    </source>
</reference>
<accession>A0AAN8EZB1</accession>
<keyword evidence="17" id="KW-0067">ATP-binding</keyword>
<comment type="similarity">
    <text evidence="9">In the C-terminal section; belongs to the DHPS family.</text>
</comment>
<evidence type="ECO:0000256" key="19">
    <source>
        <dbReference type="ARBA" id="ARBA00022909"/>
    </source>
</evidence>
<dbReference type="FunFam" id="3.20.20.20:FF:000006">
    <property type="entry name" value="Dihydropteroate synthase"/>
    <property type="match status" value="1"/>
</dbReference>
<dbReference type="GO" id="GO:0003848">
    <property type="term" value="F:2-amino-4-hydroxy-6-hydroxymethyldihydropteridine diphosphokinase activity"/>
    <property type="evidence" value="ECO:0007669"/>
    <property type="project" value="UniProtKB-EC"/>
</dbReference>
<evidence type="ECO:0000256" key="9">
    <source>
        <dbReference type="ARBA" id="ARBA00009951"/>
    </source>
</evidence>
<dbReference type="GO" id="GO:0005524">
    <property type="term" value="F:ATP binding"/>
    <property type="evidence" value="ECO:0007669"/>
    <property type="project" value="UniProtKB-KW"/>
</dbReference>
<keyword evidence="13" id="KW-0808">Transferase</keyword>
<dbReference type="GO" id="GO:0004150">
    <property type="term" value="F:dihydroneopterin aldolase activity"/>
    <property type="evidence" value="ECO:0007669"/>
    <property type="project" value="UniProtKB-EC"/>
</dbReference>
<comment type="function">
    <text evidence="21">Catalyzes three sequential steps of tetrahydrofolate biosynthesis.</text>
</comment>
<dbReference type="GO" id="GO:0005740">
    <property type="term" value="C:mitochondrial envelope"/>
    <property type="evidence" value="ECO:0007669"/>
    <property type="project" value="TreeGrafter"/>
</dbReference>
<dbReference type="InterPro" id="IPR006390">
    <property type="entry name" value="DHP_synth_dom"/>
</dbReference>